<dbReference type="Pfam" id="PF00300">
    <property type="entry name" value="His_Phos_1"/>
    <property type="match status" value="1"/>
</dbReference>
<protein>
    <submittedName>
        <fullName evidence="5">Histidine phosphatase family protein</fullName>
    </submittedName>
</protein>
<feature type="active site" description="Proton donor/acceptor" evidence="3">
    <location>
        <position position="83"/>
    </location>
</feature>
<gene>
    <name evidence="5" type="ORF">D1781_10530</name>
</gene>
<comment type="caution">
    <text evidence="5">The sequence shown here is derived from an EMBL/GenBank/DDBJ whole genome shotgun (WGS) entry which is preliminary data.</text>
</comment>
<feature type="binding site" evidence="4">
    <location>
        <begin position="83"/>
        <end position="86"/>
    </location>
    <ligand>
        <name>substrate</name>
    </ligand>
</feature>
<dbReference type="SUPFAM" id="SSF53254">
    <property type="entry name" value="Phosphoglycerate mutase-like"/>
    <property type="match status" value="1"/>
</dbReference>
<sequence>MTELVLVRHGETEWNRIGKVQGRTDIPLNDTGRGQARATGERLVGTRVDAVVSSPLSRAAETARIIADELGIGDVEVVDELVERDYGRAEGMTDADVAREFGGRLQALESREATVERVTPALLAVADRHPGERVLVVSHGGVIGSLVRAATRWTWPPRGERIENGSDHVFRVVDDAAGVPGLELVSFAGRPWSRDLLPPEDAALSRD</sequence>
<keyword evidence="2" id="KW-0413">Isomerase</keyword>
<dbReference type="RefSeq" id="WP_119482257.1">
    <property type="nucleotide sequence ID" value="NZ_QXTG01000002.1"/>
</dbReference>
<dbReference type="PANTHER" id="PTHR48100">
    <property type="entry name" value="BROAD-SPECIFICITY PHOSPHATASE YOR283W-RELATED"/>
    <property type="match status" value="1"/>
</dbReference>
<evidence type="ECO:0000256" key="3">
    <source>
        <dbReference type="PIRSR" id="PIRSR613078-1"/>
    </source>
</evidence>
<dbReference type="GO" id="GO:0016791">
    <property type="term" value="F:phosphatase activity"/>
    <property type="evidence" value="ECO:0007669"/>
    <property type="project" value="TreeGrafter"/>
</dbReference>
<evidence type="ECO:0000256" key="4">
    <source>
        <dbReference type="PIRSR" id="PIRSR613078-2"/>
    </source>
</evidence>
<dbReference type="OrthoDB" id="4697614at2"/>
<feature type="active site" description="Tele-phosphohistidine intermediate" evidence="3">
    <location>
        <position position="9"/>
    </location>
</feature>
<dbReference type="InterPro" id="IPR001345">
    <property type="entry name" value="PG/BPGM_mutase_AS"/>
</dbReference>
<dbReference type="InterPro" id="IPR013078">
    <property type="entry name" value="His_Pase_superF_clade-1"/>
</dbReference>
<dbReference type="GO" id="GO:0005737">
    <property type="term" value="C:cytoplasm"/>
    <property type="evidence" value="ECO:0007669"/>
    <property type="project" value="TreeGrafter"/>
</dbReference>
<dbReference type="Proteomes" id="UP000265742">
    <property type="component" value="Unassembled WGS sequence"/>
</dbReference>
<dbReference type="Gene3D" id="3.40.50.1240">
    <property type="entry name" value="Phosphoglycerate mutase-like"/>
    <property type="match status" value="1"/>
</dbReference>
<evidence type="ECO:0000313" key="6">
    <source>
        <dbReference type="Proteomes" id="UP000265742"/>
    </source>
</evidence>
<evidence type="ECO:0000256" key="1">
    <source>
        <dbReference type="ARBA" id="ARBA00023152"/>
    </source>
</evidence>
<dbReference type="InterPro" id="IPR029033">
    <property type="entry name" value="His_PPase_superfam"/>
</dbReference>
<evidence type="ECO:0000313" key="5">
    <source>
        <dbReference type="EMBL" id="RIX27947.1"/>
    </source>
</evidence>
<accession>A0A3A1U286</accession>
<keyword evidence="1" id="KW-0324">Glycolysis</keyword>
<dbReference type="SMART" id="SM00855">
    <property type="entry name" value="PGAM"/>
    <property type="match status" value="1"/>
</dbReference>
<reference evidence="6" key="1">
    <citation type="submission" date="2018-09" db="EMBL/GenBank/DDBJ databases">
        <authorList>
            <person name="Kim I."/>
        </authorList>
    </citation>
    <scope>NUCLEOTIDE SEQUENCE [LARGE SCALE GENOMIC DNA]</scope>
    <source>
        <strain evidence="6">DD4a</strain>
    </source>
</reference>
<keyword evidence="6" id="KW-1185">Reference proteome</keyword>
<feature type="binding site" evidence="4">
    <location>
        <begin position="8"/>
        <end position="15"/>
    </location>
    <ligand>
        <name>substrate</name>
    </ligand>
</feature>
<proteinExistence type="predicted"/>
<dbReference type="AlphaFoldDB" id="A0A3A1U286"/>
<organism evidence="5 6">
    <name type="scientific">Amnibacterium setariae</name>
    <dbReference type="NCBI Taxonomy" id="2306585"/>
    <lineage>
        <taxon>Bacteria</taxon>
        <taxon>Bacillati</taxon>
        <taxon>Actinomycetota</taxon>
        <taxon>Actinomycetes</taxon>
        <taxon>Micrococcales</taxon>
        <taxon>Microbacteriaceae</taxon>
        <taxon>Amnibacterium</taxon>
    </lineage>
</organism>
<dbReference type="CDD" id="cd07067">
    <property type="entry name" value="HP_PGM_like"/>
    <property type="match status" value="1"/>
</dbReference>
<dbReference type="PROSITE" id="PS00175">
    <property type="entry name" value="PG_MUTASE"/>
    <property type="match status" value="1"/>
</dbReference>
<feature type="binding site" evidence="4">
    <location>
        <position position="58"/>
    </location>
    <ligand>
        <name>substrate</name>
    </ligand>
</feature>
<dbReference type="InterPro" id="IPR050275">
    <property type="entry name" value="PGM_Phosphatase"/>
</dbReference>
<dbReference type="PANTHER" id="PTHR48100:SF1">
    <property type="entry name" value="HISTIDINE PHOSPHATASE FAMILY PROTEIN-RELATED"/>
    <property type="match status" value="1"/>
</dbReference>
<dbReference type="EMBL" id="QXTG01000002">
    <property type="protein sequence ID" value="RIX27947.1"/>
    <property type="molecule type" value="Genomic_DNA"/>
</dbReference>
<name>A0A3A1U286_9MICO</name>
<evidence type="ECO:0000256" key="2">
    <source>
        <dbReference type="ARBA" id="ARBA00023235"/>
    </source>
</evidence>